<name>K0IVT0_AMPXN</name>
<dbReference type="Gene3D" id="1.10.10.60">
    <property type="entry name" value="Homeodomain-like"/>
    <property type="match status" value="2"/>
</dbReference>
<dbReference type="SMART" id="SM00342">
    <property type="entry name" value="HTH_ARAC"/>
    <property type="match status" value="1"/>
</dbReference>
<dbReference type="STRING" id="698758.AXY_03820"/>
<proteinExistence type="predicted"/>
<organism evidence="5 6">
    <name type="scientific">Amphibacillus xylanus (strain ATCC 51415 / DSM 6626 / JCM 7361 / LMG 17667 / NBRC 15112 / Ep01)</name>
    <dbReference type="NCBI Taxonomy" id="698758"/>
    <lineage>
        <taxon>Bacteria</taxon>
        <taxon>Bacillati</taxon>
        <taxon>Bacillota</taxon>
        <taxon>Bacilli</taxon>
        <taxon>Bacillales</taxon>
        <taxon>Bacillaceae</taxon>
        <taxon>Amphibacillus</taxon>
    </lineage>
</organism>
<reference evidence="5 6" key="1">
    <citation type="submission" date="2011-01" db="EMBL/GenBank/DDBJ databases">
        <title>Whole genome sequence of Amphibacillus xylinus NBRC 15112.</title>
        <authorList>
            <person name="Nakazawa H."/>
            <person name="Katano Y."/>
            <person name="Nakamura S."/>
            <person name="Sasagawa M."/>
            <person name="Fukada J."/>
            <person name="Arai T."/>
            <person name="Sasakura N."/>
            <person name="Mochizuki D."/>
            <person name="Hosoyama A."/>
            <person name="Harada K."/>
            <person name="Horikawa H."/>
            <person name="Kato Y."/>
            <person name="Harada T."/>
            <person name="Sasaki K."/>
            <person name="Sekiguchi M."/>
            <person name="Hodoyama M."/>
            <person name="Nishiko R."/>
            <person name="Narita H."/>
            <person name="Hanamaki A."/>
            <person name="Hata C."/>
            <person name="Konno Y."/>
            <person name="Niimura Y."/>
            <person name="Yamazaki S."/>
            <person name="Fujita N."/>
        </authorList>
    </citation>
    <scope>NUCLEOTIDE SEQUENCE [LARGE SCALE GENOMIC DNA]</scope>
    <source>
        <strain evidence="6">ATCC 51415 / DSM 6626 / JCM 7361 / LMG 17667 / NBRC 15112 / Ep01</strain>
    </source>
</reference>
<dbReference type="PROSITE" id="PS01124">
    <property type="entry name" value="HTH_ARAC_FAMILY_2"/>
    <property type="match status" value="1"/>
</dbReference>
<keyword evidence="3" id="KW-0804">Transcription</keyword>
<dbReference type="Pfam" id="PF12833">
    <property type="entry name" value="HTH_18"/>
    <property type="match status" value="1"/>
</dbReference>
<accession>K0IVT0</accession>
<dbReference type="HOGENOM" id="CLU_000445_88_6_9"/>
<dbReference type="PANTHER" id="PTHR43280">
    <property type="entry name" value="ARAC-FAMILY TRANSCRIPTIONAL REGULATOR"/>
    <property type="match status" value="1"/>
</dbReference>
<dbReference type="InterPro" id="IPR009057">
    <property type="entry name" value="Homeodomain-like_sf"/>
</dbReference>
<dbReference type="GO" id="GO:0003700">
    <property type="term" value="F:DNA-binding transcription factor activity"/>
    <property type="evidence" value="ECO:0007669"/>
    <property type="project" value="InterPro"/>
</dbReference>
<dbReference type="KEGG" id="axl:AXY_03820"/>
<keyword evidence="1" id="KW-0805">Transcription regulation</keyword>
<dbReference type="Pfam" id="PF02311">
    <property type="entry name" value="AraC_binding"/>
    <property type="match status" value="1"/>
</dbReference>
<dbReference type="AlphaFoldDB" id="K0IVT0"/>
<dbReference type="OrthoDB" id="345364at2"/>
<dbReference type="Proteomes" id="UP000006294">
    <property type="component" value="Chromosome"/>
</dbReference>
<dbReference type="PRINTS" id="PR00032">
    <property type="entry name" value="HTHARAC"/>
</dbReference>
<evidence type="ECO:0000256" key="1">
    <source>
        <dbReference type="ARBA" id="ARBA00023015"/>
    </source>
</evidence>
<protein>
    <submittedName>
        <fullName evidence="5">Putative AraC family transcriptional regulator</fullName>
    </submittedName>
</protein>
<dbReference type="GO" id="GO:0043565">
    <property type="term" value="F:sequence-specific DNA binding"/>
    <property type="evidence" value="ECO:0007669"/>
    <property type="project" value="InterPro"/>
</dbReference>
<dbReference type="InterPro" id="IPR003313">
    <property type="entry name" value="AraC-bd"/>
</dbReference>
<keyword evidence="2" id="KW-0238">DNA-binding</keyword>
<evidence type="ECO:0000259" key="4">
    <source>
        <dbReference type="PROSITE" id="PS01124"/>
    </source>
</evidence>
<evidence type="ECO:0000256" key="2">
    <source>
        <dbReference type="ARBA" id="ARBA00023125"/>
    </source>
</evidence>
<dbReference type="InterPro" id="IPR018060">
    <property type="entry name" value="HTH_AraC"/>
</dbReference>
<gene>
    <name evidence="5" type="ordered locus">AXY_03820</name>
</gene>
<evidence type="ECO:0000313" key="5">
    <source>
        <dbReference type="EMBL" id="BAM46514.1"/>
    </source>
</evidence>
<dbReference type="InterPro" id="IPR020449">
    <property type="entry name" value="Tscrpt_reg_AraC-type_HTH"/>
</dbReference>
<feature type="domain" description="HTH araC/xylS-type" evidence="4">
    <location>
        <begin position="155"/>
        <end position="253"/>
    </location>
</feature>
<evidence type="ECO:0000256" key="3">
    <source>
        <dbReference type="ARBA" id="ARBA00023163"/>
    </source>
</evidence>
<dbReference type="PANTHER" id="PTHR43280:SF2">
    <property type="entry name" value="HTH-TYPE TRANSCRIPTIONAL REGULATOR EXSA"/>
    <property type="match status" value="1"/>
</dbReference>
<dbReference type="SUPFAM" id="SSF51215">
    <property type="entry name" value="Regulatory protein AraC"/>
    <property type="match status" value="1"/>
</dbReference>
<evidence type="ECO:0000313" key="6">
    <source>
        <dbReference type="Proteomes" id="UP000006294"/>
    </source>
</evidence>
<dbReference type="RefSeq" id="WP_015009120.1">
    <property type="nucleotide sequence ID" value="NC_018704.1"/>
</dbReference>
<dbReference type="EMBL" id="AP012050">
    <property type="protein sequence ID" value="BAM46514.1"/>
    <property type="molecule type" value="Genomic_DNA"/>
</dbReference>
<dbReference type="SUPFAM" id="SSF46689">
    <property type="entry name" value="Homeodomain-like"/>
    <property type="match status" value="2"/>
</dbReference>
<dbReference type="eggNOG" id="COG2207">
    <property type="taxonomic scope" value="Bacteria"/>
</dbReference>
<keyword evidence="6" id="KW-1185">Reference proteome</keyword>
<dbReference type="PATRIC" id="fig|698758.3.peg.386"/>
<dbReference type="InterPro" id="IPR037923">
    <property type="entry name" value="HTH-like"/>
</dbReference>
<sequence>MWIGHCGFSYHLQGYEETRETGYDSFLLRLQTEGFAKSKIEDQHYPLEYGDIILVPPGSYYQLEIDPSTPSGDFHLFAKGNWIEQWWNELNQPFHVKISEVKQITTLWNFLSTETRRPKTEQNQALIKYFFKIICLLIQQETVARSAVERPYVVTEMMRYIEEHALETFKVEDVAKSVDLSVSRSVHLFKEHTGKTMIEYAQDIRLTAALNQMKYTNLTLDHIAENCGFGNYPYFHRVFKKMYGTPPGKYRQTLR</sequence>